<feature type="region of interest" description="Disordered" evidence="1">
    <location>
        <begin position="671"/>
        <end position="703"/>
    </location>
</feature>
<protein>
    <submittedName>
        <fullName evidence="3">Protein Cep78 homolog isoform X1</fullName>
    </submittedName>
</protein>
<gene>
    <name evidence="3" type="primary">LOC6901667</name>
</gene>
<feature type="compositionally biased region" description="Basic and acidic residues" evidence="1">
    <location>
        <begin position="685"/>
        <end position="701"/>
    </location>
</feature>
<name>A0A6I8W592_DROPS</name>
<feature type="compositionally biased region" description="Polar residues" evidence="1">
    <location>
        <begin position="1002"/>
        <end position="1017"/>
    </location>
</feature>
<dbReference type="SUPFAM" id="SSF52047">
    <property type="entry name" value="RNI-like"/>
    <property type="match status" value="1"/>
</dbReference>
<feature type="region of interest" description="Disordered" evidence="1">
    <location>
        <begin position="409"/>
        <end position="438"/>
    </location>
</feature>
<feature type="compositionally biased region" description="Basic residues" evidence="1">
    <location>
        <begin position="1081"/>
        <end position="1090"/>
    </location>
</feature>
<feature type="region of interest" description="Disordered" evidence="1">
    <location>
        <begin position="888"/>
        <end position="922"/>
    </location>
</feature>
<dbReference type="Proteomes" id="UP000001819">
    <property type="component" value="Chromosome X"/>
</dbReference>
<dbReference type="AlphaFoldDB" id="A0A6I8W592"/>
<dbReference type="PRINTS" id="PR02062">
    <property type="entry name" value="CENTROSOME78"/>
</dbReference>
<dbReference type="ExpressionAtlas" id="A0A6I8W592">
    <property type="expression patterns" value="baseline"/>
</dbReference>
<dbReference type="InParanoid" id="A0A6I8W592"/>
<dbReference type="FunFam" id="3.80.10.10:FF:000933">
    <property type="entry name" value="RNI-like superfamily protein"/>
    <property type="match status" value="1"/>
</dbReference>
<dbReference type="InterPro" id="IPR032675">
    <property type="entry name" value="LRR_dom_sf"/>
</dbReference>
<feature type="compositionally biased region" description="Basic and acidic residues" evidence="1">
    <location>
        <begin position="1068"/>
        <end position="1080"/>
    </location>
</feature>
<sequence>MSLGRVSGIRNGMMRELAKKVTVPKLVKKSSKSRSFHFRYLELCRNKNLTPLPEIRKKSNETTLLELYADKLTVSDWLLIIEAIHHDLTLKTFVLRMRRTYQHNTIDPIDTENRARRFTQRPVIFTRFIFRALVQAISNCVLSNKNLTVVKLEGLPLYEGYIEGITKSLSGNDRLETLSFRKSTLGDKGCQLVCNTAKYLNRITIVDLSECNITCQGAVYVAEMIKIQKISRFTEGWEKSLRYQTPDMNSLLGLRTVLLANNPNIGDKGLSCIVDVLKEDAWIRVVDMQGCGLTDVGANDILSLLDLNTFIKEFHVRNNVGISQALQRTIHERLLPPEIEHKQEDEFDSNFLRDTENGKYPQGKKATIVKLLSHAKAVEDKLAFERVLRQKAEDLNFKLTKQLMYKDSQMADDNVSQRPDTPKDHMQMKKDVKVSPTPRQMRKTNEYIEMKEDFQESPTHRQMRKTKEYMEMEEDVPESPTYRQMRKTKEYMEMKEDVPESPRYRQMRKTKEYMEMKEDVPESPRYRQMRKTKEYMEMKEDVPESPTYRQMRKTKEYMEKKEDVPESPTYRQMRKTNEYLEMEEDVPESPKYRQMRKNKEYMEMKEDVRESPKYRQMRKTNEYLEMEEDVPESPKYRQMRKNKEYMEMKEDVRESPQYRQMRKTNEYLEMEGDVPESPKYRQMRKTKEYMEMKEDVRESPKYRQMRKTNEYLEMEEDVPESPQYRQMRKTNEYLEMEGDVPESPKYRQMRKTKEYMEMKEDVRESPKYRQMRKTNEYLEMEEDVPESPKYRQMRKTNEYQEMEEDVPESPTYRQMRKTNEYLEMEEDVPESPKYRQMRKTNEYLEMEEDVPESPTYRQMRQTNEYLEMEEEYLSGSSTYCATLVGSSMTTPELTPRSDAKTLCPYDESEDTDSRSQGMDPMEFSHLDVRKVRSEMKYVESNVNEGKKNRESKSDHEFANELHFKLNSMVHFERDIGDSAKVSAKQAHRYEDAGDEQDIGPTSMIQDGSKQVVEQINLPTKKKTGVVKAGQKQRRARNDGGGDGQCNSVEQSEHHIGPTVMIKDGQTQEQDRNDGGGDGKRSKVAKQRRRAKMPDSIG</sequence>
<dbReference type="GO" id="GO:0005813">
    <property type="term" value="C:centrosome"/>
    <property type="evidence" value="ECO:0007669"/>
    <property type="project" value="TreeGrafter"/>
</dbReference>
<feature type="region of interest" description="Disordered" evidence="1">
    <location>
        <begin position="781"/>
        <end position="836"/>
    </location>
</feature>
<proteinExistence type="predicted"/>
<dbReference type="PANTHER" id="PTHR24110">
    <property type="entry name" value="CENTROSOMAL PROTEIN OF 78 KDA"/>
    <property type="match status" value="1"/>
</dbReference>
<feature type="compositionally biased region" description="Basic and acidic residues" evidence="1">
    <location>
        <begin position="420"/>
        <end position="433"/>
    </location>
</feature>
<dbReference type="KEGG" id="dpo:6901667"/>
<dbReference type="InterPro" id="IPR026212">
    <property type="entry name" value="Cep78"/>
</dbReference>
<dbReference type="GO" id="GO:0036064">
    <property type="term" value="C:ciliary basal body"/>
    <property type="evidence" value="ECO:0007669"/>
    <property type="project" value="TreeGrafter"/>
</dbReference>
<feature type="compositionally biased region" description="Basic residues" evidence="1">
    <location>
        <begin position="1019"/>
        <end position="1034"/>
    </location>
</feature>
<dbReference type="RefSeq" id="XP_033237859.1">
    <property type="nucleotide sequence ID" value="XM_033381968.1"/>
</dbReference>
<feature type="region of interest" description="Disordered" evidence="1">
    <location>
        <begin position="982"/>
        <end position="1097"/>
    </location>
</feature>
<evidence type="ECO:0000313" key="3">
    <source>
        <dbReference type="RefSeq" id="XP_033237859.1"/>
    </source>
</evidence>
<evidence type="ECO:0000256" key="1">
    <source>
        <dbReference type="SAM" id="MobiDB-lite"/>
    </source>
</evidence>
<dbReference type="PANTHER" id="PTHR24110:SF3">
    <property type="entry name" value="CENTROSOMAL PROTEIN OF 78 KDA"/>
    <property type="match status" value="1"/>
</dbReference>
<evidence type="ECO:0000313" key="2">
    <source>
        <dbReference type="Proteomes" id="UP000001819"/>
    </source>
</evidence>
<accession>A0A6I8W592</accession>
<reference evidence="3" key="1">
    <citation type="submission" date="2025-08" db="UniProtKB">
        <authorList>
            <consortium name="RefSeq"/>
        </authorList>
    </citation>
    <scope>IDENTIFICATION</scope>
    <source>
        <strain evidence="3">MV-25-SWS-2005</strain>
        <tissue evidence="3">Whole body</tissue>
    </source>
</reference>
<dbReference type="GO" id="GO:0044782">
    <property type="term" value="P:cilium organization"/>
    <property type="evidence" value="ECO:0007669"/>
    <property type="project" value="TreeGrafter"/>
</dbReference>
<dbReference type="Gene3D" id="3.80.10.10">
    <property type="entry name" value="Ribonuclease Inhibitor"/>
    <property type="match status" value="2"/>
</dbReference>
<keyword evidence="2" id="KW-1185">Reference proteome</keyword>
<organism evidence="2 3">
    <name type="scientific">Drosophila pseudoobscura pseudoobscura</name>
    <name type="common">Fruit fly</name>
    <dbReference type="NCBI Taxonomy" id="46245"/>
    <lineage>
        <taxon>Eukaryota</taxon>
        <taxon>Metazoa</taxon>
        <taxon>Ecdysozoa</taxon>
        <taxon>Arthropoda</taxon>
        <taxon>Hexapoda</taxon>
        <taxon>Insecta</taxon>
        <taxon>Pterygota</taxon>
        <taxon>Neoptera</taxon>
        <taxon>Endopterygota</taxon>
        <taxon>Diptera</taxon>
        <taxon>Brachycera</taxon>
        <taxon>Muscomorpha</taxon>
        <taxon>Ephydroidea</taxon>
        <taxon>Drosophilidae</taxon>
        <taxon>Drosophila</taxon>
        <taxon>Sophophora</taxon>
    </lineage>
</organism>